<accession>U2E7Z6</accession>
<proteinExistence type="predicted"/>
<dbReference type="RefSeq" id="WP_021646557.1">
    <property type="nucleotide sequence ID" value="NZ_KE993150.1"/>
</dbReference>
<dbReference type="AlphaFoldDB" id="U2E7Z6"/>
<reference evidence="1 2" key="1">
    <citation type="submission" date="2013-08" db="EMBL/GenBank/DDBJ databases">
        <authorList>
            <person name="Weinstock G."/>
            <person name="Sodergren E."/>
            <person name="Wylie T."/>
            <person name="Fulton L."/>
            <person name="Fulton R."/>
            <person name="Fronick C."/>
            <person name="O'Laughlin M."/>
            <person name="Godfrey J."/>
            <person name="Miner T."/>
            <person name="Herter B."/>
            <person name="Appelbaum E."/>
            <person name="Cordes M."/>
            <person name="Lek S."/>
            <person name="Wollam A."/>
            <person name="Pepin K.H."/>
            <person name="Palsikar V.B."/>
            <person name="Mitreva M."/>
            <person name="Wilson R.K."/>
        </authorList>
    </citation>
    <scope>NUCLEOTIDE SEQUENCE [LARGE SCALE GENOMIC DNA]</scope>
    <source>
        <strain evidence="1 2">F0041</strain>
    </source>
</reference>
<gene>
    <name evidence="1" type="ORF">HMPREF1981_00396</name>
</gene>
<feature type="non-terminal residue" evidence="1">
    <location>
        <position position="1"/>
    </location>
</feature>
<name>U2E7Z6_9BACE</name>
<dbReference type="PATRIC" id="fig|1321819.3.peg.371"/>
<organism evidence="1 2">
    <name type="scientific">Bacteroides pyogenes F0041</name>
    <dbReference type="NCBI Taxonomy" id="1321819"/>
    <lineage>
        <taxon>Bacteria</taxon>
        <taxon>Pseudomonadati</taxon>
        <taxon>Bacteroidota</taxon>
        <taxon>Bacteroidia</taxon>
        <taxon>Bacteroidales</taxon>
        <taxon>Bacteroidaceae</taxon>
        <taxon>Bacteroides</taxon>
    </lineage>
</organism>
<dbReference type="Proteomes" id="UP000016496">
    <property type="component" value="Unassembled WGS sequence"/>
</dbReference>
<dbReference type="EMBL" id="AWSV01000027">
    <property type="protein sequence ID" value="ERI88616.1"/>
    <property type="molecule type" value="Genomic_DNA"/>
</dbReference>
<comment type="caution">
    <text evidence="1">The sequence shown here is derived from an EMBL/GenBank/DDBJ whole genome shotgun (WGS) entry which is preliminary data.</text>
</comment>
<evidence type="ECO:0000313" key="2">
    <source>
        <dbReference type="Proteomes" id="UP000016496"/>
    </source>
</evidence>
<dbReference type="HOGENOM" id="CLU_421854_0_0_10"/>
<sequence length="649" mass="70113">GRYGNLGFGPDKTIPMYGEYAPMGGIKIEAGVPKVFPGTVGLIRSMARVDFVNQETSPDFVINAVFFNNVAENGAVYVAPTAYGVDLDAGSGGSGYLSPTLPTSGLTPASGSDDSNGLFIEWGHQAHTYYLYEQPASGPSALSYLGITRTRIVLRGNYKGQNTWYPIDFTWDGVKGGGTVPYFTKGTPMPILRNHRYVFTIKEVKGPGYSTWEDAFTAPEILANQSSPLTIETHVIDEAYTDVTFNEQGFLAVSRTAMTLRGAHTATSTDNKVEVLTNVAGGFGVRSFNSNGTEVPWGGWLRSSIIGGAANSNTTVQAITNGVGFEGGYLEVRAGRLYTKVNVEQIGKLPLEYVAEYNLAGGIQYGAFLNSSNPPGAVSTPAQTDPQLRWATNHNNDQSGYYNWYVCRGLTESTYNPAGKNLFFDSFFITGAGRGYHLPSRWEWTGIFSYNGDASYGGYVHTNVNEACEFGGIKKTYLNTYFSNGNGVCYAIRFKATTGYPNDGSPTSGSGPNVFPKATDNRMCCAYRYTRIGSFANDNNLTAQLKVDCVYLGDSGVSTPIGDISNDAWWAARASETVTRIFPVAGYISPAAVSGSGALNVRGHSSYYWSGTEGGSSNAWSALFFWPRANANYGGYKYYGFSVRLFSNE</sequence>
<protein>
    <submittedName>
        <fullName evidence="1">Uncharacterized protein</fullName>
    </submittedName>
</protein>
<evidence type="ECO:0000313" key="1">
    <source>
        <dbReference type="EMBL" id="ERI88616.1"/>
    </source>
</evidence>